<keyword evidence="1" id="KW-0472">Membrane</keyword>
<evidence type="ECO:0000256" key="1">
    <source>
        <dbReference type="SAM" id="Phobius"/>
    </source>
</evidence>
<keyword evidence="1" id="KW-0812">Transmembrane</keyword>
<feature type="transmembrane region" description="Helical" evidence="1">
    <location>
        <begin position="46"/>
        <end position="69"/>
    </location>
</feature>
<keyword evidence="3" id="KW-1185">Reference proteome</keyword>
<evidence type="ECO:0000313" key="2">
    <source>
        <dbReference type="EMBL" id="OAQ22853.1"/>
    </source>
</evidence>
<proteinExistence type="predicted"/>
<dbReference type="AlphaFoldDB" id="A0A197JCV4"/>
<dbReference type="Proteomes" id="UP000078512">
    <property type="component" value="Unassembled WGS sequence"/>
</dbReference>
<reference evidence="2 3" key="1">
    <citation type="submission" date="2016-05" db="EMBL/GenBank/DDBJ databases">
        <title>Genome sequencing reveals origins of a unique bacterial endosymbiosis in the earliest lineages of terrestrial Fungi.</title>
        <authorList>
            <consortium name="DOE Joint Genome Institute"/>
            <person name="Uehling J."/>
            <person name="Gryganskyi A."/>
            <person name="Hameed K."/>
            <person name="Tschaplinski T."/>
            <person name="Misztal P."/>
            <person name="Wu S."/>
            <person name="Desiro A."/>
            <person name="Vande Pol N."/>
            <person name="Du Z.-Y."/>
            <person name="Zienkiewicz A."/>
            <person name="Zienkiewicz K."/>
            <person name="Morin E."/>
            <person name="Tisserant E."/>
            <person name="Splivallo R."/>
            <person name="Hainaut M."/>
            <person name="Henrissat B."/>
            <person name="Ohm R."/>
            <person name="Kuo A."/>
            <person name="Yan J."/>
            <person name="Lipzen A."/>
            <person name="Nolan M."/>
            <person name="Labutti K."/>
            <person name="Barry K."/>
            <person name="Goldstein A."/>
            <person name="Labbe J."/>
            <person name="Schadt C."/>
            <person name="Tuskan G."/>
            <person name="Grigoriev I."/>
            <person name="Martin F."/>
            <person name="Vilgalys R."/>
            <person name="Bonito G."/>
        </authorList>
    </citation>
    <scope>NUCLEOTIDE SEQUENCE [LARGE SCALE GENOMIC DNA]</scope>
    <source>
        <strain evidence="2 3">AG-77</strain>
    </source>
</reference>
<sequence>MSAPFFSRLPFLPPLLPFPSFAPLSPLSLSSSYSTPFPFTTPPPPSILVLLFIRSLIHVLISFTLFPFYTLIPSTSSLFSTVRLT</sequence>
<dbReference type="EMBL" id="KV442139">
    <property type="protein sequence ID" value="OAQ22853.1"/>
    <property type="molecule type" value="Genomic_DNA"/>
</dbReference>
<accession>A0A197JCV4</accession>
<name>A0A197JCV4_9FUNG</name>
<gene>
    <name evidence="2" type="ORF">K457DRAFT_267502</name>
</gene>
<organism evidence="2 3">
    <name type="scientific">Linnemannia elongata AG-77</name>
    <dbReference type="NCBI Taxonomy" id="1314771"/>
    <lineage>
        <taxon>Eukaryota</taxon>
        <taxon>Fungi</taxon>
        <taxon>Fungi incertae sedis</taxon>
        <taxon>Mucoromycota</taxon>
        <taxon>Mortierellomycotina</taxon>
        <taxon>Mortierellomycetes</taxon>
        <taxon>Mortierellales</taxon>
        <taxon>Mortierellaceae</taxon>
        <taxon>Linnemannia</taxon>
    </lineage>
</organism>
<keyword evidence="1" id="KW-1133">Transmembrane helix</keyword>
<protein>
    <submittedName>
        <fullName evidence="2">Uncharacterized protein</fullName>
    </submittedName>
</protein>
<evidence type="ECO:0000313" key="3">
    <source>
        <dbReference type="Proteomes" id="UP000078512"/>
    </source>
</evidence>